<gene>
    <name evidence="1" type="ORF">COCCU_04995</name>
</gene>
<dbReference type="EMBL" id="CP046455">
    <property type="protein sequence ID" value="QGU06945.1"/>
    <property type="molecule type" value="Genomic_DNA"/>
</dbReference>
<protein>
    <recommendedName>
        <fullName evidence="3">Ankyrin repeat domain-containing protein</fullName>
    </recommendedName>
</protein>
<evidence type="ECO:0000313" key="1">
    <source>
        <dbReference type="EMBL" id="QGU06945.1"/>
    </source>
</evidence>
<dbReference type="KEGG" id="cok:COCCU_04995"/>
<evidence type="ECO:0000313" key="2">
    <source>
        <dbReference type="Proteomes" id="UP000424462"/>
    </source>
</evidence>
<evidence type="ECO:0008006" key="3">
    <source>
        <dbReference type="Google" id="ProtNLM"/>
    </source>
</evidence>
<keyword evidence="2" id="KW-1185">Reference proteome</keyword>
<sequence>MDEAHSRELARAQAAAGYTLGSGMENPEVEAPLVARLLARGCDPNVLERRGGIAPCCSWRGHRCART</sequence>
<proteinExistence type="predicted"/>
<name>A0A6B8W6J8_9CORY</name>
<organism evidence="1 2">
    <name type="scientific">Corynebacterium occultum</name>
    <dbReference type="NCBI Taxonomy" id="2675219"/>
    <lineage>
        <taxon>Bacteria</taxon>
        <taxon>Bacillati</taxon>
        <taxon>Actinomycetota</taxon>
        <taxon>Actinomycetes</taxon>
        <taxon>Mycobacteriales</taxon>
        <taxon>Corynebacteriaceae</taxon>
        <taxon>Corynebacterium</taxon>
    </lineage>
</organism>
<dbReference type="Proteomes" id="UP000424462">
    <property type="component" value="Chromosome"/>
</dbReference>
<reference evidence="1 2" key="1">
    <citation type="submission" date="2019-11" db="EMBL/GenBank/DDBJ databases">
        <title>Complete genome sequence of Corynebacterium kalinowskii 1959, a novel Corynebacterium species isolated from soil of a small paddock in Vilsendorf, Germany.</title>
        <authorList>
            <person name="Schaffert L."/>
            <person name="Ruwe M."/>
            <person name="Milse J."/>
            <person name="Hanuschka K."/>
            <person name="Ortseifen V."/>
            <person name="Droste J."/>
            <person name="Brandt D."/>
            <person name="Schlueter L."/>
            <person name="Kutter Y."/>
            <person name="Vinke S."/>
            <person name="Viehoefer P."/>
            <person name="Jacob L."/>
            <person name="Luebke N.-C."/>
            <person name="Schulte-Berndt E."/>
            <person name="Hain C."/>
            <person name="Linder M."/>
            <person name="Schmidt P."/>
            <person name="Wollenschlaeger L."/>
            <person name="Luttermann T."/>
            <person name="Thieme E."/>
            <person name="Hassa J."/>
            <person name="Haak M."/>
            <person name="Wittchen M."/>
            <person name="Mentz A."/>
            <person name="Persicke M."/>
            <person name="Busche T."/>
            <person name="Ruckert C."/>
        </authorList>
    </citation>
    <scope>NUCLEOTIDE SEQUENCE [LARGE SCALE GENOMIC DNA]</scope>
    <source>
        <strain evidence="1 2">2039</strain>
    </source>
</reference>
<accession>A0A6B8W6J8</accession>
<dbReference type="AlphaFoldDB" id="A0A6B8W6J8"/>